<dbReference type="PANTHER" id="PTHR43806:SF11">
    <property type="entry name" value="CEREVISIN-RELATED"/>
    <property type="match status" value="1"/>
</dbReference>
<dbReference type="InterPro" id="IPR015500">
    <property type="entry name" value="Peptidase_S8_subtilisin-rel"/>
</dbReference>
<dbReference type="Proteomes" id="UP000653674">
    <property type="component" value="Unassembled WGS sequence"/>
</dbReference>
<dbReference type="Pfam" id="PF00082">
    <property type="entry name" value="Peptidase_S8"/>
    <property type="match status" value="1"/>
</dbReference>
<sequence>MSNPGRGVRVTRWTVNPLLRHDHIWRAEQNLVASYGDGRRGVLIELNLSAGVEPDEVFTRFLEGYRARLPDAQPPERLSAMYARAVLDREQLQRLVGTDQGTTPLPPLLPFVVRIWPDYVVEAHVDHSISTVKADAANRTYGAAGAGIAWGVADSGICRDHPHFAGGTLTDPAVMALHRDFTYLVRGDPPPPKFDPADALVDLSGHGTHVAGIIAGAAPAAAVPHIACQQWTPHAGDQDLVEWTTRTLEPSRTLSGIAPLARLVSLRVLLEDETTTSSAVIKALDYVREVNAGGSNLRIHGVNLSLGLVYQPQEYAAGRSPLCREVNLLVGTGVVAVVSAGNNGAATADPFAGGDPRASLATITDPGNADRAITVGSTHRDSPHTHGVSFFSSKGPTLDGRPKPDLVAPGERITSAAVAHFRTRSRDLARFTDADPCYIEESGTSQAAPHVSGAIAAFLSARPEFTGQPDWIKKRFCDNATSLGRHQFFEGAGLLDLMRVLSNV</sequence>
<protein>
    <submittedName>
        <fullName evidence="7">Serine peptidase</fullName>
    </submittedName>
</protein>
<dbReference type="GO" id="GO:0004252">
    <property type="term" value="F:serine-type endopeptidase activity"/>
    <property type="evidence" value="ECO:0007669"/>
    <property type="project" value="UniProtKB-UniRule"/>
</dbReference>
<dbReference type="PROSITE" id="PS51892">
    <property type="entry name" value="SUBTILASE"/>
    <property type="match status" value="1"/>
</dbReference>
<keyword evidence="8" id="KW-1185">Reference proteome</keyword>
<feature type="active site" description="Charge relay system" evidence="5">
    <location>
        <position position="445"/>
    </location>
</feature>
<evidence type="ECO:0000256" key="4">
    <source>
        <dbReference type="ARBA" id="ARBA00022825"/>
    </source>
</evidence>
<comment type="caution">
    <text evidence="7">The sequence shown here is derived from an EMBL/GenBank/DDBJ whole genome shotgun (WGS) entry which is preliminary data.</text>
</comment>
<reference evidence="7" key="1">
    <citation type="submission" date="2021-01" db="EMBL/GenBank/DDBJ databases">
        <title>Whole genome shotgun sequence of Planosporangium flavigriseum NBRC 105377.</title>
        <authorList>
            <person name="Komaki H."/>
            <person name="Tamura T."/>
        </authorList>
    </citation>
    <scope>NUCLEOTIDE SEQUENCE</scope>
    <source>
        <strain evidence="7">NBRC 105377</strain>
    </source>
</reference>
<dbReference type="InterPro" id="IPR023828">
    <property type="entry name" value="Peptidase_S8_Ser-AS"/>
</dbReference>
<name>A0A8J3LMR0_9ACTN</name>
<evidence type="ECO:0000313" key="7">
    <source>
        <dbReference type="EMBL" id="GIG76028.1"/>
    </source>
</evidence>
<dbReference type="PRINTS" id="PR00723">
    <property type="entry name" value="SUBTILISIN"/>
</dbReference>
<dbReference type="SUPFAM" id="SSF52743">
    <property type="entry name" value="Subtilisin-like"/>
    <property type="match status" value="1"/>
</dbReference>
<dbReference type="InterPro" id="IPR050131">
    <property type="entry name" value="Peptidase_S8_subtilisin-like"/>
</dbReference>
<evidence type="ECO:0000256" key="2">
    <source>
        <dbReference type="ARBA" id="ARBA00022670"/>
    </source>
</evidence>
<keyword evidence="3 5" id="KW-0378">Hydrolase</keyword>
<evidence type="ECO:0000256" key="3">
    <source>
        <dbReference type="ARBA" id="ARBA00022801"/>
    </source>
</evidence>
<dbReference type="PROSITE" id="PS00138">
    <property type="entry name" value="SUBTILASE_SER"/>
    <property type="match status" value="1"/>
</dbReference>
<dbReference type="RefSeq" id="WP_168079896.1">
    <property type="nucleotide sequence ID" value="NZ_BAAAQJ010000001.1"/>
</dbReference>
<dbReference type="InterPro" id="IPR000209">
    <property type="entry name" value="Peptidase_S8/S53_dom"/>
</dbReference>
<gene>
    <name evidence="7" type="ORF">Pfl04_44320</name>
</gene>
<evidence type="ECO:0000259" key="6">
    <source>
        <dbReference type="Pfam" id="PF00082"/>
    </source>
</evidence>
<evidence type="ECO:0000313" key="8">
    <source>
        <dbReference type="Proteomes" id="UP000653674"/>
    </source>
</evidence>
<keyword evidence="4 5" id="KW-0720">Serine protease</keyword>
<evidence type="ECO:0000256" key="1">
    <source>
        <dbReference type="ARBA" id="ARBA00011073"/>
    </source>
</evidence>
<feature type="active site" description="Charge relay system" evidence="5">
    <location>
        <position position="154"/>
    </location>
</feature>
<dbReference type="PROSITE" id="PS00137">
    <property type="entry name" value="SUBTILASE_HIS"/>
    <property type="match status" value="1"/>
</dbReference>
<accession>A0A8J3LMR0</accession>
<feature type="domain" description="Peptidase S8/S53" evidence="6">
    <location>
        <begin position="146"/>
        <end position="489"/>
    </location>
</feature>
<keyword evidence="2 5" id="KW-0645">Protease</keyword>
<evidence type="ECO:0000256" key="5">
    <source>
        <dbReference type="PROSITE-ProRule" id="PRU01240"/>
    </source>
</evidence>
<dbReference type="PANTHER" id="PTHR43806">
    <property type="entry name" value="PEPTIDASE S8"/>
    <property type="match status" value="1"/>
</dbReference>
<dbReference type="EMBL" id="BONU01000042">
    <property type="protein sequence ID" value="GIG76028.1"/>
    <property type="molecule type" value="Genomic_DNA"/>
</dbReference>
<dbReference type="Gene3D" id="3.40.50.200">
    <property type="entry name" value="Peptidase S8/S53 domain"/>
    <property type="match status" value="1"/>
</dbReference>
<dbReference type="InterPro" id="IPR022398">
    <property type="entry name" value="Peptidase_S8_His-AS"/>
</dbReference>
<dbReference type="AlphaFoldDB" id="A0A8J3LMR0"/>
<dbReference type="GO" id="GO:0006508">
    <property type="term" value="P:proteolysis"/>
    <property type="evidence" value="ECO:0007669"/>
    <property type="project" value="UniProtKB-KW"/>
</dbReference>
<feature type="active site" description="Charge relay system" evidence="5">
    <location>
        <position position="206"/>
    </location>
</feature>
<proteinExistence type="inferred from homology"/>
<dbReference type="InterPro" id="IPR036852">
    <property type="entry name" value="Peptidase_S8/S53_dom_sf"/>
</dbReference>
<organism evidence="7 8">
    <name type="scientific">Planosporangium flavigriseum</name>
    <dbReference type="NCBI Taxonomy" id="373681"/>
    <lineage>
        <taxon>Bacteria</taxon>
        <taxon>Bacillati</taxon>
        <taxon>Actinomycetota</taxon>
        <taxon>Actinomycetes</taxon>
        <taxon>Micromonosporales</taxon>
        <taxon>Micromonosporaceae</taxon>
        <taxon>Planosporangium</taxon>
    </lineage>
</organism>
<comment type="similarity">
    <text evidence="1 5">Belongs to the peptidase S8 family.</text>
</comment>